<dbReference type="Pfam" id="PF00005">
    <property type="entry name" value="ABC_tran"/>
    <property type="match status" value="1"/>
</dbReference>
<dbReference type="STRING" id="742743.HMPREF9453_00203"/>
<evidence type="ECO:0000256" key="3">
    <source>
        <dbReference type="ARBA" id="ARBA00022448"/>
    </source>
</evidence>
<dbReference type="InterPro" id="IPR003593">
    <property type="entry name" value="AAA+_ATPase"/>
</dbReference>
<name>H1CXW5_9FIRM</name>
<evidence type="ECO:0000313" key="10">
    <source>
        <dbReference type="EMBL" id="EHO63843.1"/>
    </source>
</evidence>
<reference evidence="10 11" key="1">
    <citation type="submission" date="2011-11" db="EMBL/GenBank/DDBJ databases">
        <title>The Genome Sequence of Dialister succinatiphilus YIT 11850.</title>
        <authorList>
            <consortium name="The Broad Institute Genome Sequencing Platform"/>
            <person name="Earl A."/>
            <person name="Ward D."/>
            <person name="Feldgarden M."/>
            <person name="Gevers D."/>
            <person name="Morotomi M."/>
            <person name="Young S.K."/>
            <person name="Zeng Q."/>
            <person name="Gargeya S."/>
            <person name="Fitzgerald M."/>
            <person name="Haas B."/>
            <person name="Abouelleil A."/>
            <person name="Alvarado L."/>
            <person name="Arachchi H.M."/>
            <person name="Berlin A."/>
            <person name="Brown A."/>
            <person name="Chapman S.B."/>
            <person name="Dunbar C."/>
            <person name="Gearin G."/>
            <person name="Goldberg J."/>
            <person name="Griggs A."/>
            <person name="Gujja S."/>
            <person name="Heiman D."/>
            <person name="Howarth C."/>
            <person name="Lui A."/>
            <person name="MacDonald P.J.P."/>
            <person name="Montmayeur A."/>
            <person name="Murphy C."/>
            <person name="Neiman D."/>
            <person name="Pearson M."/>
            <person name="Priest M."/>
            <person name="Roberts A."/>
            <person name="Saif S."/>
            <person name="Shea T."/>
            <person name="Sisk P."/>
            <person name="Stolte C."/>
            <person name="Sykes S."/>
            <person name="Wortman J."/>
            <person name="Nusbaum C."/>
            <person name="Birren B."/>
        </authorList>
    </citation>
    <scope>NUCLEOTIDE SEQUENCE [LARGE SCALE GENOMIC DNA]</scope>
    <source>
        <strain evidence="10 11">YIT 11850</strain>
    </source>
</reference>
<dbReference type="InterPro" id="IPR015856">
    <property type="entry name" value="ABC_transpr_CbiO/EcfA_su"/>
</dbReference>
<feature type="domain" description="ABC transporter" evidence="9">
    <location>
        <begin position="2"/>
        <end position="236"/>
    </location>
</feature>
<organism evidence="10 11">
    <name type="scientific">Dialister succinatiphilus YIT 11850</name>
    <dbReference type="NCBI Taxonomy" id="742743"/>
    <lineage>
        <taxon>Bacteria</taxon>
        <taxon>Bacillati</taxon>
        <taxon>Bacillota</taxon>
        <taxon>Negativicutes</taxon>
        <taxon>Veillonellales</taxon>
        <taxon>Veillonellaceae</taxon>
        <taxon>Dialister</taxon>
    </lineage>
</organism>
<sequence>MLELKNVSFRYAKNLPLVLDGVSLSFDKGEFVAITGRNGSGKTTITRLLTGLEKPASGDIVYNGTSVTKEDASKRSRFIGYVFQQPDRQMFMPTVREEIAFGPFHQGKRGQELEDAIDRAMADTDTESLSAEYPRTLSRGDQQRVAIASALAMDTEYLVLDEPTSGQDGREKKRLMALMERLQQKGITIILVTHDMDIVARDCTRVVVIAGHKVVFDDKPEILFSEANRPEDWGLAYPPAVLLGRRLPGAPYCRDMDSFCKEFMKRKGGASL</sequence>
<dbReference type="GO" id="GO:0042626">
    <property type="term" value="F:ATPase-coupled transmembrane transporter activity"/>
    <property type="evidence" value="ECO:0007669"/>
    <property type="project" value="TreeGrafter"/>
</dbReference>
<comment type="similarity">
    <text evidence="2">Belongs to the ABC transporter superfamily.</text>
</comment>
<evidence type="ECO:0000256" key="1">
    <source>
        <dbReference type="ARBA" id="ARBA00004202"/>
    </source>
</evidence>
<keyword evidence="4" id="KW-1003">Cell membrane</keyword>
<keyword evidence="7" id="KW-1278">Translocase</keyword>
<proteinExistence type="inferred from homology"/>
<dbReference type="PROSITE" id="PS50893">
    <property type="entry name" value="ABC_TRANSPORTER_2"/>
    <property type="match status" value="1"/>
</dbReference>
<dbReference type="GO" id="GO:0043190">
    <property type="term" value="C:ATP-binding cassette (ABC) transporter complex"/>
    <property type="evidence" value="ECO:0007669"/>
    <property type="project" value="TreeGrafter"/>
</dbReference>
<comment type="subcellular location">
    <subcellularLocation>
        <location evidence="1">Cell membrane</location>
        <topology evidence="1">Peripheral membrane protein</topology>
    </subcellularLocation>
</comment>
<evidence type="ECO:0000256" key="4">
    <source>
        <dbReference type="ARBA" id="ARBA00022475"/>
    </source>
</evidence>
<dbReference type="SMART" id="SM00382">
    <property type="entry name" value="AAA"/>
    <property type="match status" value="1"/>
</dbReference>
<evidence type="ECO:0000256" key="5">
    <source>
        <dbReference type="ARBA" id="ARBA00022741"/>
    </source>
</evidence>
<keyword evidence="6" id="KW-0067">ATP-binding</keyword>
<dbReference type="Gene3D" id="3.40.50.300">
    <property type="entry name" value="P-loop containing nucleotide triphosphate hydrolases"/>
    <property type="match status" value="1"/>
</dbReference>
<accession>H1CXW5</accession>
<dbReference type="AlphaFoldDB" id="H1CXW5"/>
<dbReference type="eggNOG" id="COG1122">
    <property type="taxonomic scope" value="Bacteria"/>
</dbReference>
<keyword evidence="8" id="KW-0472">Membrane</keyword>
<dbReference type="SUPFAM" id="SSF52540">
    <property type="entry name" value="P-loop containing nucleoside triphosphate hydrolases"/>
    <property type="match status" value="1"/>
</dbReference>
<dbReference type="CDD" id="cd03225">
    <property type="entry name" value="ABC_cobalt_CbiO_domain1"/>
    <property type="match status" value="1"/>
</dbReference>
<evidence type="ECO:0000313" key="11">
    <source>
        <dbReference type="Proteomes" id="UP000003277"/>
    </source>
</evidence>
<evidence type="ECO:0000256" key="7">
    <source>
        <dbReference type="ARBA" id="ARBA00022967"/>
    </source>
</evidence>
<dbReference type="Proteomes" id="UP000003277">
    <property type="component" value="Unassembled WGS sequence"/>
</dbReference>
<protein>
    <recommendedName>
        <fullName evidence="9">ABC transporter domain-containing protein</fullName>
    </recommendedName>
</protein>
<keyword evidence="11" id="KW-1185">Reference proteome</keyword>
<dbReference type="FunFam" id="3.40.50.300:FF:000224">
    <property type="entry name" value="Energy-coupling factor transporter ATP-binding protein EcfA"/>
    <property type="match status" value="1"/>
</dbReference>
<evidence type="ECO:0000256" key="6">
    <source>
        <dbReference type="ARBA" id="ARBA00022840"/>
    </source>
</evidence>
<keyword evidence="3" id="KW-0813">Transport</keyword>
<dbReference type="RefSeq" id="WP_008858709.1">
    <property type="nucleotide sequence ID" value="NZ_JH591187.1"/>
</dbReference>
<evidence type="ECO:0000259" key="9">
    <source>
        <dbReference type="PROSITE" id="PS50893"/>
    </source>
</evidence>
<dbReference type="PANTHER" id="PTHR43553:SF24">
    <property type="entry name" value="ENERGY-COUPLING FACTOR TRANSPORTER ATP-BINDING PROTEIN ECFA1"/>
    <property type="match status" value="1"/>
</dbReference>
<dbReference type="EMBL" id="ADLT01000007">
    <property type="protein sequence ID" value="EHO63843.1"/>
    <property type="molecule type" value="Genomic_DNA"/>
</dbReference>
<dbReference type="InterPro" id="IPR050095">
    <property type="entry name" value="ECF_ABC_transporter_ATP-bd"/>
</dbReference>
<keyword evidence="5" id="KW-0547">Nucleotide-binding</keyword>
<evidence type="ECO:0000256" key="8">
    <source>
        <dbReference type="ARBA" id="ARBA00023136"/>
    </source>
</evidence>
<dbReference type="OrthoDB" id="9784332at2"/>
<evidence type="ECO:0000256" key="2">
    <source>
        <dbReference type="ARBA" id="ARBA00005417"/>
    </source>
</evidence>
<dbReference type="GO" id="GO:0016887">
    <property type="term" value="F:ATP hydrolysis activity"/>
    <property type="evidence" value="ECO:0007669"/>
    <property type="project" value="InterPro"/>
</dbReference>
<dbReference type="HOGENOM" id="CLU_000604_1_22_9"/>
<dbReference type="GO" id="GO:0005524">
    <property type="term" value="F:ATP binding"/>
    <property type="evidence" value="ECO:0007669"/>
    <property type="project" value="UniProtKB-KW"/>
</dbReference>
<dbReference type="InterPro" id="IPR003439">
    <property type="entry name" value="ABC_transporter-like_ATP-bd"/>
</dbReference>
<comment type="caution">
    <text evidence="10">The sequence shown here is derived from an EMBL/GenBank/DDBJ whole genome shotgun (WGS) entry which is preliminary data.</text>
</comment>
<dbReference type="InterPro" id="IPR027417">
    <property type="entry name" value="P-loop_NTPase"/>
</dbReference>
<dbReference type="PANTHER" id="PTHR43553">
    <property type="entry name" value="HEAVY METAL TRANSPORTER"/>
    <property type="match status" value="1"/>
</dbReference>
<gene>
    <name evidence="10" type="ORF">HMPREF9453_00203</name>
</gene>
<dbReference type="PATRIC" id="fig|742743.3.peg.207"/>